<dbReference type="Pfam" id="PF23822">
    <property type="entry name" value="DUF7192"/>
    <property type="match status" value="1"/>
</dbReference>
<evidence type="ECO:0000313" key="3">
    <source>
        <dbReference type="Proteomes" id="UP001403094"/>
    </source>
</evidence>
<sequence>MSAPGTYERRPETRYELPPLWSWQEFIDRAKKPVTIPNSSGRREDPAFAGAGWEETLRLARDGWSARLPEVEADVAALRTGSGRVRTTVLVPRWDVTGSEVDIGAYLAGEPECMIDAEPQQATTHGRVVSFLIPASYENFIPHQVIRNRGLALSALCSSIIMAGHSVEIWSGFGGRVADTRASAVARVISPAEPLDLGRLIFALAHPAMLRRLWHSIWDSTPEELARLIHSNRHCYPPFSSYRDDLPDGVEDPYILPALKPGDDQWNTLESSLARCREIFADLGLLVE</sequence>
<dbReference type="InterPro" id="IPR055616">
    <property type="entry name" value="DUF7192"/>
</dbReference>
<gene>
    <name evidence="2" type="ORF">GCM10009757_37490</name>
</gene>
<reference evidence="2 3" key="1">
    <citation type="journal article" date="2019" name="Int. J. Syst. Evol. Microbiol.">
        <title>The Global Catalogue of Microorganisms (GCM) 10K type strain sequencing project: providing services to taxonomists for standard genome sequencing and annotation.</title>
        <authorList>
            <consortium name="The Broad Institute Genomics Platform"/>
            <consortium name="The Broad Institute Genome Sequencing Center for Infectious Disease"/>
            <person name="Wu L."/>
            <person name="Ma J."/>
        </authorList>
    </citation>
    <scope>NUCLEOTIDE SEQUENCE [LARGE SCALE GENOMIC DNA]</scope>
    <source>
        <strain evidence="2 3">JCM 14549</strain>
    </source>
</reference>
<comment type="caution">
    <text evidence="2">The sequence shown here is derived from an EMBL/GenBank/DDBJ whole genome shotgun (WGS) entry which is preliminary data.</text>
</comment>
<dbReference type="RefSeq" id="WP_346071110.1">
    <property type="nucleotide sequence ID" value="NZ_BAAANQ010000007.1"/>
</dbReference>
<dbReference type="EMBL" id="BAAANQ010000007">
    <property type="protein sequence ID" value="GAA2058072.1"/>
    <property type="molecule type" value="Genomic_DNA"/>
</dbReference>
<protein>
    <recommendedName>
        <fullName evidence="1">DUF7192 domain-containing protein</fullName>
    </recommendedName>
</protein>
<feature type="domain" description="DUF7192" evidence="1">
    <location>
        <begin position="24"/>
        <end position="270"/>
    </location>
</feature>
<name>A0ABN2VD98_9ACTN</name>
<evidence type="ECO:0000259" key="1">
    <source>
        <dbReference type="Pfam" id="PF23822"/>
    </source>
</evidence>
<dbReference type="Proteomes" id="UP001403094">
    <property type="component" value="Unassembled WGS sequence"/>
</dbReference>
<accession>A0ABN2VD98</accession>
<proteinExistence type="predicted"/>
<keyword evidence="3" id="KW-1185">Reference proteome</keyword>
<evidence type="ECO:0000313" key="2">
    <source>
        <dbReference type="EMBL" id="GAA2058072.1"/>
    </source>
</evidence>
<organism evidence="2 3">
    <name type="scientific">Streptomyces cheonanensis</name>
    <dbReference type="NCBI Taxonomy" id="312720"/>
    <lineage>
        <taxon>Bacteria</taxon>
        <taxon>Bacillati</taxon>
        <taxon>Actinomycetota</taxon>
        <taxon>Actinomycetes</taxon>
        <taxon>Kitasatosporales</taxon>
        <taxon>Streptomycetaceae</taxon>
        <taxon>Streptomyces</taxon>
    </lineage>
</organism>